<feature type="compositionally biased region" description="Polar residues" evidence="1">
    <location>
        <begin position="418"/>
        <end position="433"/>
    </location>
</feature>
<reference evidence="3 4" key="1">
    <citation type="journal article" date="2012" name="Science">
        <title>The Paleozoic origin of enzymatic lignin decomposition reconstructed from 31 fungal genomes.</title>
        <authorList>
            <person name="Floudas D."/>
            <person name="Binder M."/>
            <person name="Riley R."/>
            <person name="Barry K."/>
            <person name="Blanchette R.A."/>
            <person name="Henrissat B."/>
            <person name="Martinez A.T."/>
            <person name="Otillar R."/>
            <person name="Spatafora J.W."/>
            <person name="Yadav J.S."/>
            <person name="Aerts A."/>
            <person name="Benoit I."/>
            <person name="Boyd A."/>
            <person name="Carlson A."/>
            <person name="Copeland A."/>
            <person name="Coutinho P.M."/>
            <person name="de Vries R.P."/>
            <person name="Ferreira P."/>
            <person name="Findley K."/>
            <person name="Foster B."/>
            <person name="Gaskell J."/>
            <person name="Glotzer D."/>
            <person name="Gorecki P."/>
            <person name="Heitman J."/>
            <person name="Hesse C."/>
            <person name="Hori C."/>
            <person name="Igarashi K."/>
            <person name="Jurgens J.A."/>
            <person name="Kallen N."/>
            <person name="Kersten P."/>
            <person name="Kohler A."/>
            <person name="Kuees U."/>
            <person name="Kumar T.K.A."/>
            <person name="Kuo A."/>
            <person name="LaButti K."/>
            <person name="Larrondo L.F."/>
            <person name="Lindquist E."/>
            <person name="Ling A."/>
            <person name="Lombard V."/>
            <person name="Lucas S."/>
            <person name="Lundell T."/>
            <person name="Martin R."/>
            <person name="McLaughlin D.J."/>
            <person name="Morgenstern I."/>
            <person name="Morin E."/>
            <person name="Murat C."/>
            <person name="Nagy L.G."/>
            <person name="Nolan M."/>
            <person name="Ohm R.A."/>
            <person name="Patyshakuliyeva A."/>
            <person name="Rokas A."/>
            <person name="Ruiz-Duenas F.J."/>
            <person name="Sabat G."/>
            <person name="Salamov A."/>
            <person name="Samejima M."/>
            <person name="Schmutz J."/>
            <person name="Slot J.C."/>
            <person name="St John F."/>
            <person name="Stenlid J."/>
            <person name="Sun H."/>
            <person name="Sun S."/>
            <person name="Syed K."/>
            <person name="Tsang A."/>
            <person name="Wiebenga A."/>
            <person name="Young D."/>
            <person name="Pisabarro A."/>
            <person name="Eastwood D.C."/>
            <person name="Martin F."/>
            <person name="Cullen D."/>
            <person name="Grigoriev I.V."/>
            <person name="Hibbett D.S."/>
        </authorList>
    </citation>
    <scope>NUCLEOTIDE SEQUENCE [LARGE SCALE GENOMIC DNA]</scope>
    <source>
        <strain evidence="3 4">DJM-731 SS1</strain>
    </source>
</reference>
<dbReference type="EMBL" id="JH795869">
    <property type="protein sequence ID" value="EJT99691.1"/>
    <property type="molecule type" value="Genomic_DNA"/>
</dbReference>
<gene>
    <name evidence="3" type="ORF">DACRYDRAFT_117879</name>
</gene>
<keyword evidence="2" id="KW-0472">Membrane</keyword>
<proteinExistence type="predicted"/>
<evidence type="ECO:0000313" key="4">
    <source>
        <dbReference type="Proteomes" id="UP000030653"/>
    </source>
</evidence>
<dbReference type="GeneID" id="63685538"/>
<name>M5G1J1_DACPD</name>
<dbReference type="Proteomes" id="UP000030653">
    <property type="component" value="Unassembled WGS sequence"/>
</dbReference>
<dbReference type="RefSeq" id="XP_040626589.1">
    <property type="nucleotide sequence ID" value="XM_040770476.1"/>
</dbReference>
<organism evidence="3 4">
    <name type="scientific">Dacryopinax primogenitus (strain DJM 731)</name>
    <name type="common">Brown rot fungus</name>
    <dbReference type="NCBI Taxonomy" id="1858805"/>
    <lineage>
        <taxon>Eukaryota</taxon>
        <taxon>Fungi</taxon>
        <taxon>Dikarya</taxon>
        <taxon>Basidiomycota</taxon>
        <taxon>Agaricomycotina</taxon>
        <taxon>Dacrymycetes</taxon>
        <taxon>Dacrymycetales</taxon>
        <taxon>Dacrymycetaceae</taxon>
        <taxon>Dacryopinax</taxon>
    </lineage>
</organism>
<accession>M5G1J1</accession>
<feature type="transmembrane region" description="Helical" evidence="2">
    <location>
        <begin position="235"/>
        <end position="257"/>
    </location>
</feature>
<evidence type="ECO:0000256" key="1">
    <source>
        <dbReference type="SAM" id="MobiDB-lite"/>
    </source>
</evidence>
<dbReference type="OrthoDB" id="10345485at2759"/>
<evidence type="ECO:0000256" key="2">
    <source>
        <dbReference type="SAM" id="Phobius"/>
    </source>
</evidence>
<feature type="transmembrane region" description="Helical" evidence="2">
    <location>
        <begin position="169"/>
        <end position="193"/>
    </location>
</feature>
<keyword evidence="4" id="KW-1185">Reference proteome</keyword>
<feature type="region of interest" description="Disordered" evidence="1">
    <location>
        <begin position="409"/>
        <end position="433"/>
    </location>
</feature>
<sequence>MEAYREDDIYLSELSPPPSPTTERPCSTCPVNADAKVYVANESDVKNGKSNFRLICCGCISIELEENTERSRITITNLDDSTDKPVLDTFMTHNTWISQPGQVGMWLAPRDNGRLAYLAYLFVFNKDDAARNFVAAANHLLQHDKTVKKNQLKEEQAALDLSASEHRIYLINSVPLALACGVGLILSIVGIPLTNGNSAYQAVEAFELIIFVFSALWWILATISHRDFFLHQTRVWAWFMGIGFILQAAIFSGWMAAVHASLDCPPLPQCETTLGGICPQDQLDIYNDILICQVNWGLLGANIAVFTLEFCAILTVLIMRVVPAIQSPERGIWYASVYSYAEINWRFVPCPNTERKLTRLGLIKFIPFIHPSFRQPQPPTVRITTLREPDSPATMTTFSHDKGDWLKMKGLSGPASAPTETTDNASSRRSSLV</sequence>
<feature type="transmembrane region" description="Helical" evidence="2">
    <location>
        <begin position="303"/>
        <end position="322"/>
    </location>
</feature>
<keyword evidence="2" id="KW-0812">Transmembrane</keyword>
<keyword evidence="2" id="KW-1133">Transmembrane helix</keyword>
<feature type="transmembrane region" description="Helical" evidence="2">
    <location>
        <begin position="205"/>
        <end position="223"/>
    </location>
</feature>
<protein>
    <submittedName>
        <fullName evidence="3">Uncharacterized protein</fullName>
    </submittedName>
</protein>
<evidence type="ECO:0000313" key="3">
    <source>
        <dbReference type="EMBL" id="EJT99691.1"/>
    </source>
</evidence>
<feature type="region of interest" description="Disordered" evidence="1">
    <location>
        <begin position="1"/>
        <end position="26"/>
    </location>
</feature>
<dbReference type="AlphaFoldDB" id="M5G1J1"/>
<dbReference type="HOGENOM" id="CLU_633157_0_0_1"/>